<keyword evidence="3" id="KW-1185">Reference proteome</keyword>
<protein>
    <submittedName>
        <fullName evidence="2">Uncharacterized protein</fullName>
    </submittedName>
</protein>
<proteinExistence type="predicted"/>
<accession>A0ABP0GSE1</accession>
<comment type="caution">
    <text evidence="2">The sequence shown here is derived from an EMBL/GenBank/DDBJ whole genome shotgun (WGS) entry which is preliminary data.</text>
</comment>
<feature type="compositionally biased region" description="Basic and acidic residues" evidence="1">
    <location>
        <begin position="17"/>
        <end position="37"/>
    </location>
</feature>
<organism evidence="2 3">
    <name type="scientific">Clavelina lepadiformis</name>
    <name type="common">Light-bulb sea squirt</name>
    <name type="synonym">Ascidia lepadiformis</name>
    <dbReference type="NCBI Taxonomy" id="159417"/>
    <lineage>
        <taxon>Eukaryota</taxon>
        <taxon>Metazoa</taxon>
        <taxon>Chordata</taxon>
        <taxon>Tunicata</taxon>
        <taxon>Ascidiacea</taxon>
        <taxon>Aplousobranchia</taxon>
        <taxon>Clavelinidae</taxon>
        <taxon>Clavelina</taxon>
    </lineage>
</organism>
<evidence type="ECO:0000256" key="1">
    <source>
        <dbReference type="SAM" id="MobiDB-lite"/>
    </source>
</evidence>
<feature type="region of interest" description="Disordered" evidence="1">
    <location>
        <begin position="16"/>
        <end position="52"/>
    </location>
</feature>
<evidence type="ECO:0000313" key="3">
    <source>
        <dbReference type="Proteomes" id="UP001642483"/>
    </source>
</evidence>
<reference evidence="2 3" key="1">
    <citation type="submission" date="2024-02" db="EMBL/GenBank/DDBJ databases">
        <authorList>
            <person name="Daric V."/>
            <person name="Darras S."/>
        </authorList>
    </citation>
    <scope>NUCLEOTIDE SEQUENCE [LARGE SCALE GENOMIC DNA]</scope>
</reference>
<evidence type="ECO:0000313" key="2">
    <source>
        <dbReference type="EMBL" id="CAK8694658.1"/>
    </source>
</evidence>
<dbReference type="Proteomes" id="UP001642483">
    <property type="component" value="Unassembled WGS sequence"/>
</dbReference>
<name>A0ABP0GSE1_CLALP</name>
<sequence>MASFDSLICGCFKKQKEKGTKYKAEDENKNDKDDNKGNETAPPVETTSPGVPSFGDEPLFFGDSIVRSAVNSSGVRKKQYLISNSLTNEKWHVESPKDSASIEVKSVNTQWHVWCGSEFTYMFGLKDEKSSKKYLYVCASKKKLKLRSGDEPTQDFPADDDRVFRHSGQTSTSKTLRHLATGKCVGLRKGKKKSRLVLLEKAVENTAVVWKLH</sequence>
<dbReference type="EMBL" id="CAWYQH010000141">
    <property type="protein sequence ID" value="CAK8694658.1"/>
    <property type="molecule type" value="Genomic_DNA"/>
</dbReference>
<gene>
    <name evidence="2" type="ORF">CVLEPA_LOCUS28012</name>
</gene>